<keyword evidence="3 6" id="KW-0812">Transmembrane</keyword>
<feature type="transmembrane region" description="Helical" evidence="6">
    <location>
        <begin position="188"/>
        <end position="207"/>
    </location>
</feature>
<dbReference type="GO" id="GO:0016020">
    <property type="term" value="C:membrane"/>
    <property type="evidence" value="ECO:0007669"/>
    <property type="project" value="UniProtKB-SubCell"/>
</dbReference>
<keyword evidence="4 6" id="KW-1133">Transmembrane helix</keyword>
<evidence type="ECO:0000313" key="9">
    <source>
        <dbReference type="Proteomes" id="UP000199024"/>
    </source>
</evidence>
<dbReference type="PANTHER" id="PTHR32322">
    <property type="entry name" value="INNER MEMBRANE TRANSPORTER"/>
    <property type="match status" value="1"/>
</dbReference>
<accession>A0A1I6MBQ6</accession>
<dbReference type="OrthoDB" id="3190463at2"/>
<dbReference type="InterPro" id="IPR000620">
    <property type="entry name" value="EamA_dom"/>
</dbReference>
<feature type="transmembrane region" description="Helical" evidence="6">
    <location>
        <begin position="155"/>
        <end position="176"/>
    </location>
</feature>
<gene>
    <name evidence="8" type="ORF">SAMN05421771_2224</name>
</gene>
<dbReference type="InterPro" id="IPR050638">
    <property type="entry name" value="AA-Vitamin_Transporters"/>
</dbReference>
<protein>
    <submittedName>
        <fullName evidence="8">Threonine/homoserine efflux transporter RhtA</fullName>
    </submittedName>
</protein>
<organism evidence="8 9">
    <name type="scientific">Granulicella pectinivorans</name>
    <dbReference type="NCBI Taxonomy" id="474950"/>
    <lineage>
        <taxon>Bacteria</taxon>
        <taxon>Pseudomonadati</taxon>
        <taxon>Acidobacteriota</taxon>
        <taxon>Terriglobia</taxon>
        <taxon>Terriglobales</taxon>
        <taxon>Acidobacteriaceae</taxon>
        <taxon>Granulicella</taxon>
    </lineage>
</organism>
<dbReference type="AlphaFoldDB" id="A0A1I6MBQ6"/>
<dbReference type="SUPFAM" id="SSF103481">
    <property type="entry name" value="Multidrug resistance efflux transporter EmrE"/>
    <property type="match status" value="2"/>
</dbReference>
<keyword evidence="9" id="KW-1185">Reference proteome</keyword>
<evidence type="ECO:0000256" key="4">
    <source>
        <dbReference type="ARBA" id="ARBA00022989"/>
    </source>
</evidence>
<evidence type="ECO:0000256" key="5">
    <source>
        <dbReference type="ARBA" id="ARBA00023136"/>
    </source>
</evidence>
<dbReference type="PANTHER" id="PTHR32322:SF2">
    <property type="entry name" value="EAMA DOMAIN-CONTAINING PROTEIN"/>
    <property type="match status" value="1"/>
</dbReference>
<evidence type="ECO:0000256" key="1">
    <source>
        <dbReference type="ARBA" id="ARBA00004141"/>
    </source>
</evidence>
<feature type="transmembrane region" description="Helical" evidence="6">
    <location>
        <begin position="69"/>
        <end position="87"/>
    </location>
</feature>
<evidence type="ECO:0000256" key="2">
    <source>
        <dbReference type="ARBA" id="ARBA00007362"/>
    </source>
</evidence>
<dbReference type="InterPro" id="IPR037185">
    <property type="entry name" value="EmrE-like"/>
</dbReference>
<feature type="transmembrane region" description="Helical" evidence="6">
    <location>
        <begin position="12"/>
        <end position="31"/>
    </location>
</feature>
<feature type="transmembrane region" description="Helical" evidence="6">
    <location>
        <begin position="275"/>
        <end position="293"/>
    </location>
</feature>
<evidence type="ECO:0000256" key="6">
    <source>
        <dbReference type="SAM" id="Phobius"/>
    </source>
</evidence>
<keyword evidence="5 6" id="KW-0472">Membrane</keyword>
<feature type="transmembrane region" description="Helical" evidence="6">
    <location>
        <begin position="219"/>
        <end position="241"/>
    </location>
</feature>
<dbReference type="EMBL" id="FOZL01000001">
    <property type="protein sequence ID" value="SFS13047.1"/>
    <property type="molecule type" value="Genomic_DNA"/>
</dbReference>
<feature type="transmembrane region" description="Helical" evidence="6">
    <location>
        <begin position="37"/>
        <end position="57"/>
    </location>
</feature>
<dbReference type="Gene3D" id="1.10.3730.20">
    <property type="match status" value="1"/>
</dbReference>
<feature type="transmembrane region" description="Helical" evidence="6">
    <location>
        <begin position="93"/>
        <end position="113"/>
    </location>
</feature>
<feature type="transmembrane region" description="Helical" evidence="6">
    <location>
        <begin position="125"/>
        <end position="143"/>
    </location>
</feature>
<feature type="transmembrane region" description="Helical" evidence="6">
    <location>
        <begin position="253"/>
        <end position="269"/>
    </location>
</feature>
<evidence type="ECO:0000313" key="8">
    <source>
        <dbReference type="EMBL" id="SFS13047.1"/>
    </source>
</evidence>
<dbReference type="Pfam" id="PF00892">
    <property type="entry name" value="EamA"/>
    <property type="match status" value="2"/>
</dbReference>
<dbReference type="RefSeq" id="WP_089839194.1">
    <property type="nucleotide sequence ID" value="NZ_FOZL01000001.1"/>
</dbReference>
<feature type="domain" description="EamA" evidence="7">
    <location>
        <begin position="157"/>
        <end position="292"/>
    </location>
</feature>
<sequence>MLTGRRLQISLAFGSVYILWGSTFVAIRYVTQLLHPAFVSGLRYMIAGVLSMAYLLLRRRSVALSGREWGQVTLLGLLMFTINTTLVSYGGRVLSAGLTALFVASIPLFLAALEALLPGGSTMNARGWIGTLTGFAGLALLTSHGMRGQPLTSETTLACLALLLAAFAWAVGSVIARRMPMSASPLLLSSWQMLIAGAINMLIGIAAGGMRSSQWTRGAWLAMLYLAIFGSIAGYTSYMFLLRHVRLSAAATYAYINPIVAVLLGWLLLHETLHGVEWVGMGIVIVSVAVVIASKSPAAKPISAVSQT</sequence>
<proteinExistence type="inferred from homology"/>
<comment type="similarity">
    <text evidence="2">Belongs to the EamA transporter family.</text>
</comment>
<reference evidence="8 9" key="1">
    <citation type="submission" date="2016-10" db="EMBL/GenBank/DDBJ databases">
        <authorList>
            <person name="de Groot N.N."/>
        </authorList>
    </citation>
    <scope>NUCLEOTIDE SEQUENCE [LARGE SCALE GENOMIC DNA]</scope>
    <source>
        <strain evidence="8 9">DSM 21001</strain>
    </source>
</reference>
<name>A0A1I6MBQ6_9BACT</name>
<evidence type="ECO:0000256" key="3">
    <source>
        <dbReference type="ARBA" id="ARBA00022692"/>
    </source>
</evidence>
<evidence type="ECO:0000259" key="7">
    <source>
        <dbReference type="Pfam" id="PF00892"/>
    </source>
</evidence>
<feature type="domain" description="EamA" evidence="7">
    <location>
        <begin position="17"/>
        <end position="142"/>
    </location>
</feature>
<dbReference type="Proteomes" id="UP000199024">
    <property type="component" value="Unassembled WGS sequence"/>
</dbReference>
<comment type="subcellular location">
    <subcellularLocation>
        <location evidence="1">Membrane</location>
        <topology evidence="1">Multi-pass membrane protein</topology>
    </subcellularLocation>
</comment>